<name>A0ABR3Y8V3_9EURO</name>
<dbReference type="Proteomes" id="UP001583193">
    <property type="component" value="Unassembled WGS sequence"/>
</dbReference>
<organism evidence="2 3">
    <name type="scientific">Paecilomyces lecythidis</name>
    <dbReference type="NCBI Taxonomy" id="3004212"/>
    <lineage>
        <taxon>Eukaryota</taxon>
        <taxon>Fungi</taxon>
        <taxon>Dikarya</taxon>
        <taxon>Ascomycota</taxon>
        <taxon>Pezizomycotina</taxon>
        <taxon>Eurotiomycetes</taxon>
        <taxon>Eurotiomycetidae</taxon>
        <taxon>Eurotiales</taxon>
        <taxon>Thermoascaceae</taxon>
        <taxon>Paecilomyces</taxon>
    </lineage>
</organism>
<feature type="compositionally biased region" description="Basic and acidic residues" evidence="1">
    <location>
        <begin position="1"/>
        <end position="10"/>
    </location>
</feature>
<evidence type="ECO:0000313" key="3">
    <source>
        <dbReference type="Proteomes" id="UP001583193"/>
    </source>
</evidence>
<reference evidence="2 3" key="1">
    <citation type="journal article" date="2024" name="IMA Fungus">
        <title>IMA Genome - F19 : A genome assembly and annotation guide to empower mycologists, including annotated draft genome sequences of Ceratocystis pirilliformis, Diaporthe australafricana, Fusarium ophioides, Paecilomyces lecythidis, and Sporothrix stenoceras.</title>
        <authorList>
            <person name="Aylward J."/>
            <person name="Wilson A.M."/>
            <person name="Visagie C.M."/>
            <person name="Spraker J."/>
            <person name="Barnes I."/>
            <person name="Buitendag C."/>
            <person name="Ceriani C."/>
            <person name="Del Mar Angel L."/>
            <person name="du Plessis D."/>
            <person name="Fuchs T."/>
            <person name="Gasser K."/>
            <person name="Kramer D."/>
            <person name="Li W."/>
            <person name="Munsamy K."/>
            <person name="Piso A."/>
            <person name="Price J.L."/>
            <person name="Sonnekus B."/>
            <person name="Thomas C."/>
            <person name="van der Nest A."/>
            <person name="van Dijk A."/>
            <person name="van Heerden A."/>
            <person name="van Vuuren N."/>
            <person name="Yilmaz N."/>
            <person name="Duong T.A."/>
            <person name="van der Merwe N.A."/>
            <person name="Wingfield M.J."/>
            <person name="Wingfield B.D."/>
        </authorList>
    </citation>
    <scope>NUCLEOTIDE SEQUENCE [LARGE SCALE GENOMIC DNA]</scope>
    <source>
        <strain evidence="2 3">CMW 18167</strain>
    </source>
</reference>
<evidence type="ECO:0000313" key="2">
    <source>
        <dbReference type="EMBL" id="KAL1884400.1"/>
    </source>
</evidence>
<evidence type="ECO:0000256" key="1">
    <source>
        <dbReference type="SAM" id="MobiDB-lite"/>
    </source>
</evidence>
<accession>A0ABR3Y8V3</accession>
<gene>
    <name evidence="2" type="ORF">Plec18167_001988</name>
</gene>
<comment type="caution">
    <text evidence="2">The sequence shown here is derived from an EMBL/GenBank/DDBJ whole genome shotgun (WGS) entry which is preliminary data.</text>
</comment>
<dbReference type="EMBL" id="JAVDPF010000004">
    <property type="protein sequence ID" value="KAL1884400.1"/>
    <property type="molecule type" value="Genomic_DNA"/>
</dbReference>
<feature type="region of interest" description="Disordered" evidence="1">
    <location>
        <begin position="1"/>
        <end position="125"/>
    </location>
</feature>
<proteinExistence type="predicted"/>
<keyword evidence="3" id="KW-1185">Reference proteome</keyword>
<protein>
    <recommendedName>
        <fullName evidence="4">Histone chaperone domain-containing protein</fullName>
    </recommendedName>
</protein>
<sequence length="125" mass="14017">MSNVREREAEDSYEAQNDPSPVSGRVIDDSYAYSETQPGLRNQVPVQRDEDDYEDPVQPPYSNSNEQLEDDEREAIDRSNILKGDRLRHANARSSTGYNEGPDEDELPADVSAGDNGRSATRRLS</sequence>
<evidence type="ECO:0008006" key="4">
    <source>
        <dbReference type="Google" id="ProtNLM"/>
    </source>
</evidence>